<dbReference type="PANTHER" id="PTHR31096">
    <property type="entry name" value="ACT DOMAIN-CONTAINING PROTEIN ACR4-RELATED"/>
    <property type="match status" value="1"/>
</dbReference>
<dbReference type="Gene3D" id="3.30.70.260">
    <property type="match status" value="1"/>
</dbReference>
<keyword evidence="2" id="KW-0677">Repeat</keyword>
<accession>A0AAW1RIJ7</accession>
<sequence>MSLTPGVPRSTSRLCFSEYYELEKGSKGSSVTSFGSLLEHSVYELRVAPPTIEIKAEDGYTQVSVFSANRAGTLVEVVQHFTELGLNVRSARISSDGGWFVDVFDVTESDGSKVKDARKLTSISKMLDINQREAMLPSNADDTDDPQVETTVFELAGEDCAGLLADVTHLLTTNGCNVRSAAVWTYHGRVAFVLSVTEKGQPIADSMKLQRLRQILFSLMDSHGEGIVNIKRVRGEAAGEAAVAAAVMASPADSASSLHGGLLCAGEDAGALYRSPKHSKPEVDIKHCAQTGYWVVSITCKDRNKLLFDTVCTLADLDHDVFHATVDSRNGVAEQEYFVRPRFGEGYDPSRAAKLAALLESSIQRRFPKGLKVHVHSVDRFGCLAALARVLKLANLTVTRAKVKTYAVNNSSGHTFYVMGACGAPPDRAAVEAACHEVGGQLVDCPEGGGRPRLSLSSGSGSAKFSFSFLNRQWTAGWGGAASPCSSYGSS</sequence>
<evidence type="ECO:0000313" key="5">
    <source>
        <dbReference type="EMBL" id="KAK9833538.1"/>
    </source>
</evidence>
<organism evidence="5 6">
    <name type="scientific">Elliptochloris bilobata</name>
    <dbReference type="NCBI Taxonomy" id="381761"/>
    <lineage>
        <taxon>Eukaryota</taxon>
        <taxon>Viridiplantae</taxon>
        <taxon>Chlorophyta</taxon>
        <taxon>core chlorophytes</taxon>
        <taxon>Trebouxiophyceae</taxon>
        <taxon>Trebouxiophyceae incertae sedis</taxon>
        <taxon>Elliptochloris clade</taxon>
        <taxon>Elliptochloris</taxon>
    </lineage>
</organism>
<comment type="subcellular location">
    <subcellularLocation>
        <location evidence="1">Nucleus</location>
    </subcellularLocation>
</comment>
<evidence type="ECO:0000256" key="2">
    <source>
        <dbReference type="ARBA" id="ARBA00022737"/>
    </source>
</evidence>
<dbReference type="Pfam" id="PF22754">
    <property type="entry name" value="bHLH-TF_ACT-like_plant"/>
    <property type="match status" value="1"/>
</dbReference>
<dbReference type="InterPro" id="IPR054502">
    <property type="entry name" value="bHLH-TF_ACT-like_plant"/>
</dbReference>
<dbReference type="PANTHER" id="PTHR31096:SF22">
    <property type="entry name" value="ACT DOMAIN-CONTAINING PROTEIN ACR4"/>
    <property type="match status" value="1"/>
</dbReference>
<dbReference type="InterPro" id="IPR045865">
    <property type="entry name" value="ACT-like_dom_sf"/>
</dbReference>
<name>A0AAW1RIJ7_9CHLO</name>
<proteinExistence type="predicted"/>
<keyword evidence="6" id="KW-1185">Reference proteome</keyword>
<evidence type="ECO:0000313" key="6">
    <source>
        <dbReference type="Proteomes" id="UP001445335"/>
    </source>
</evidence>
<dbReference type="InterPro" id="IPR040217">
    <property type="entry name" value="ACR1-12"/>
</dbReference>
<protein>
    <recommendedName>
        <fullName evidence="4">ACT domain-containing protein</fullName>
    </recommendedName>
</protein>
<dbReference type="GO" id="GO:0005634">
    <property type="term" value="C:nucleus"/>
    <property type="evidence" value="ECO:0007669"/>
    <property type="project" value="UniProtKB-SubCell"/>
</dbReference>
<dbReference type="SUPFAM" id="SSF55021">
    <property type="entry name" value="ACT-like"/>
    <property type="match status" value="2"/>
</dbReference>
<dbReference type="PROSITE" id="PS51671">
    <property type="entry name" value="ACT"/>
    <property type="match status" value="1"/>
</dbReference>
<keyword evidence="3" id="KW-0539">Nucleus</keyword>
<evidence type="ECO:0000256" key="3">
    <source>
        <dbReference type="ARBA" id="ARBA00023242"/>
    </source>
</evidence>
<dbReference type="Proteomes" id="UP001445335">
    <property type="component" value="Unassembled WGS sequence"/>
</dbReference>
<gene>
    <name evidence="5" type="ORF">WJX81_003009</name>
</gene>
<feature type="domain" description="ACT" evidence="4">
    <location>
        <begin position="62"/>
        <end position="139"/>
    </location>
</feature>
<dbReference type="InterPro" id="IPR002912">
    <property type="entry name" value="ACT_dom"/>
</dbReference>
<evidence type="ECO:0000259" key="4">
    <source>
        <dbReference type="PROSITE" id="PS51671"/>
    </source>
</evidence>
<dbReference type="AlphaFoldDB" id="A0AAW1RIJ7"/>
<reference evidence="5 6" key="1">
    <citation type="journal article" date="2024" name="Nat. Commun.">
        <title>Phylogenomics reveals the evolutionary origins of lichenization in chlorophyte algae.</title>
        <authorList>
            <person name="Puginier C."/>
            <person name="Libourel C."/>
            <person name="Otte J."/>
            <person name="Skaloud P."/>
            <person name="Haon M."/>
            <person name="Grisel S."/>
            <person name="Petersen M."/>
            <person name="Berrin J.G."/>
            <person name="Delaux P.M."/>
            <person name="Dal Grande F."/>
            <person name="Keller J."/>
        </authorList>
    </citation>
    <scope>NUCLEOTIDE SEQUENCE [LARGE SCALE GENOMIC DNA]</scope>
    <source>
        <strain evidence="5 6">SAG 245.80</strain>
    </source>
</reference>
<dbReference type="EMBL" id="JALJOU010000035">
    <property type="protein sequence ID" value="KAK9833538.1"/>
    <property type="molecule type" value="Genomic_DNA"/>
</dbReference>
<comment type="caution">
    <text evidence="5">The sequence shown here is derived from an EMBL/GenBank/DDBJ whole genome shotgun (WGS) entry which is preliminary data.</text>
</comment>
<evidence type="ECO:0000256" key="1">
    <source>
        <dbReference type="ARBA" id="ARBA00004123"/>
    </source>
</evidence>